<dbReference type="PROSITE" id="PS51004">
    <property type="entry name" value="SEMA"/>
    <property type="match status" value="1"/>
</dbReference>
<dbReference type="InterPro" id="IPR001627">
    <property type="entry name" value="Semap_dom"/>
</dbReference>
<dbReference type="PANTHER" id="PTHR11036">
    <property type="entry name" value="SEMAPHORIN"/>
    <property type="match status" value="1"/>
</dbReference>
<feature type="compositionally biased region" description="Low complexity" evidence="7">
    <location>
        <begin position="619"/>
        <end position="631"/>
    </location>
</feature>
<reference evidence="10 11" key="1">
    <citation type="journal article" date="2023" name="Nucleic Acids Res.">
        <title>The hologenome of Daphnia magna reveals possible DNA methylation and microbiome-mediated evolution of the host genome.</title>
        <authorList>
            <person name="Chaturvedi A."/>
            <person name="Li X."/>
            <person name="Dhandapani V."/>
            <person name="Marshall H."/>
            <person name="Kissane S."/>
            <person name="Cuenca-Cambronero M."/>
            <person name="Asole G."/>
            <person name="Calvet F."/>
            <person name="Ruiz-Romero M."/>
            <person name="Marangio P."/>
            <person name="Guigo R."/>
            <person name="Rago D."/>
            <person name="Mirbahai L."/>
            <person name="Eastwood N."/>
            <person name="Colbourne J.K."/>
            <person name="Zhou J."/>
            <person name="Mallon E."/>
            <person name="Orsini L."/>
        </authorList>
    </citation>
    <scope>NUCLEOTIDE SEQUENCE [LARGE SCALE GENOMIC DNA]</scope>
    <source>
        <strain evidence="10">LRV0_1</strain>
    </source>
</reference>
<dbReference type="InterPro" id="IPR036352">
    <property type="entry name" value="Semap_dom_sf"/>
</dbReference>
<keyword evidence="8" id="KW-1133">Transmembrane helix</keyword>
<keyword evidence="2" id="KW-0524">Neurogenesis</keyword>
<feature type="compositionally biased region" description="Acidic residues" evidence="7">
    <location>
        <begin position="632"/>
        <end position="641"/>
    </location>
</feature>
<comment type="subcellular location">
    <subcellularLocation>
        <location evidence="1">Membrane</location>
    </subcellularLocation>
</comment>
<feature type="region of interest" description="Disordered" evidence="7">
    <location>
        <begin position="536"/>
        <end position="565"/>
    </location>
</feature>
<dbReference type="Gene3D" id="2.130.10.10">
    <property type="entry name" value="YVTN repeat-like/Quinoprotein amine dehydrogenase"/>
    <property type="match status" value="1"/>
</dbReference>
<gene>
    <name evidence="10" type="ORF">OUZ56_014537</name>
</gene>
<dbReference type="CDD" id="cd11237">
    <property type="entry name" value="Sema_1A"/>
    <property type="match status" value="1"/>
</dbReference>
<evidence type="ECO:0000256" key="8">
    <source>
        <dbReference type="SAM" id="Phobius"/>
    </source>
</evidence>
<dbReference type="InterPro" id="IPR027231">
    <property type="entry name" value="Semaphorin"/>
</dbReference>
<dbReference type="Gene3D" id="3.30.1680.10">
    <property type="entry name" value="ligand-binding face of the semaphorins, domain 2"/>
    <property type="match status" value="1"/>
</dbReference>
<evidence type="ECO:0000256" key="3">
    <source>
        <dbReference type="ARBA" id="ARBA00023136"/>
    </source>
</evidence>
<dbReference type="Pfam" id="PF01437">
    <property type="entry name" value="PSI"/>
    <property type="match status" value="1"/>
</dbReference>
<keyword evidence="4" id="KW-1015">Disulfide bond</keyword>
<comment type="caution">
    <text evidence="6">Lacks conserved residue(s) required for the propagation of feature annotation.</text>
</comment>
<evidence type="ECO:0000256" key="7">
    <source>
        <dbReference type="SAM" id="MobiDB-lite"/>
    </source>
</evidence>
<dbReference type="SUPFAM" id="SSF101912">
    <property type="entry name" value="Sema domain"/>
    <property type="match status" value="1"/>
</dbReference>
<evidence type="ECO:0000259" key="9">
    <source>
        <dbReference type="PROSITE" id="PS51004"/>
    </source>
</evidence>
<evidence type="ECO:0000256" key="5">
    <source>
        <dbReference type="ARBA" id="ARBA00023180"/>
    </source>
</evidence>
<feature type="transmembrane region" description="Helical" evidence="8">
    <location>
        <begin position="666"/>
        <end position="687"/>
    </location>
</feature>
<dbReference type="SMART" id="SM00423">
    <property type="entry name" value="PSI"/>
    <property type="match status" value="1"/>
</dbReference>
<proteinExistence type="predicted"/>
<name>A0ABR0AK22_9CRUS</name>
<evidence type="ECO:0000256" key="1">
    <source>
        <dbReference type="ARBA" id="ARBA00004370"/>
    </source>
</evidence>
<dbReference type="InterPro" id="IPR042068">
    <property type="entry name" value="SEM1A_sema_dom"/>
</dbReference>
<evidence type="ECO:0000313" key="10">
    <source>
        <dbReference type="EMBL" id="KAK4025470.1"/>
    </source>
</evidence>
<dbReference type="InterPro" id="IPR016201">
    <property type="entry name" value="PSI"/>
</dbReference>
<dbReference type="Proteomes" id="UP001234178">
    <property type="component" value="Unassembled WGS sequence"/>
</dbReference>
<accession>A0ABR0AK22</accession>
<feature type="region of interest" description="Disordered" evidence="7">
    <location>
        <begin position="585"/>
        <end position="658"/>
    </location>
</feature>
<keyword evidence="5" id="KW-0325">Glycoprotein</keyword>
<evidence type="ECO:0000313" key="11">
    <source>
        <dbReference type="Proteomes" id="UP001234178"/>
    </source>
</evidence>
<sequence>MAPLCFVFENVCAHMEEQWPIVDHPFDLLLGADEAVRFQGNTTSKDHFRLLQSDGEFVLVGARNAVYNLSMPTMVENKKVEWFALEDHVKMCQLKGRSEEECQNYIRVLAMKSPGRLLLCGTHAYKPMCREYAYKEGEYVLEKQVNGQGVSPYDPSHNSTAVLVDGELFVGTVADFSGMDPLIYREPLRTEQYDATNLNAPNFVSSFAHGDYVYFTFRETAVEFMNCGKTVYSRIARVCKSDRGGPHKFRYRWTSFLKSRLNCSVSGDYPFYFNEIQSTAGPYESRHEGKRVDIIYATFTTPSNALSGSAVCAFRLHDVEKVFDGAFKEQAALNYNWLPVPAHKVPEPRPGQCVNDSQTLPDVTLNFIKSHSLMDESVPSMLNEPLIIRTGFHHRFTKIEVDPQVKTPEGKYYDVLFIGTDNGKVIKAIRTDSGQQVIIEEMQVFPISVPVTNMMIHRGKMGGIDGASEEARLVVSSQGEIASLKLQRCYSDKVSTCSDCVKLRDPYCAWDKRRQKCVAVGSWTLEANLFQNVNTGSHESCPDSTHGKSMVKSPPSRDNSAGYVASSSSASGMAEASLFNADFPAAPPSSSGPSRSGKSFATHSHVASDVPDGDKDDGTGAADMDAGMDGSLDLDDADDDVSSVRGNDGPRISPDESQPKYTVETLAIAVAAGSLAALFLGFVLGYCCGRKCRKNEEDNMPYPDTEYEYFEQRQNCHMRRLQDDPKLLPQEEATYAEPILMPTVNKTMTLTPSNIVQHQQQQQQQTNAMHCGGGGYSATSPKATLRKVVNNHNSALTTSNNAANSQVGALFETCPSPCPSSGLYAPYSDHGNNYATANNATLSSNAVRDPYSSFRSRDAFGAGSIRSQHQAAFNGHQQQQLPPMGGLQSLGPLDGSTALYGGTLRSSNKAANLADNYGTARSVKKVYL</sequence>
<keyword evidence="11" id="KW-1185">Reference proteome</keyword>
<protein>
    <recommendedName>
        <fullName evidence="9">Sema domain-containing protein</fullName>
    </recommendedName>
</protein>
<dbReference type="InterPro" id="IPR015943">
    <property type="entry name" value="WD40/YVTN_repeat-like_dom_sf"/>
</dbReference>
<dbReference type="PANTHER" id="PTHR11036:SF127">
    <property type="entry name" value="SEMAPHORIN-1A"/>
    <property type="match status" value="1"/>
</dbReference>
<dbReference type="Pfam" id="PF01403">
    <property type="entry name" value="Sema"/>
    <property type="match status" value="1"/>
</dbReference>
<dbReference type="EMBL" id="JAOYFB010000038">
    <property type="protein sequence ID" value="KAK4025470.1"/>
    <property type="molecule type" value="Genomic_DNA"/>
</dbReference>
<evidence type="ECO:0000256" key="6">
    <source>
        <dbReference type="PROSITE-ProRule" id="PRU00352"/>
    </source>
</evidence>
<comment type="caution">
    <text evidence="10">The sequence shown here is derived from an EMBL/GenBank/DDBJ whole genome shotgun (WGS) entry which is preliminary data.</text>
</comment>
<evidence type="ECO:0000256" key="4">
    <source>
        <dbReference type="ARBA" id="ARBA00023157"/>
    </source>
</evidence>
<feature type="domain" description="Sema" evidence="9">
    <location>
        <begin position="27"/>
        <end position="486"/>
    </location>
</feature>
<dbReference type="SUPFAM" id="SSF103575">
    <property type="entry name" value="Plexin repeat"/>
    <property type="match status" value="1"/>
</dbReference>
<dbReference type="InterPro" id="IPR002165">
    <property type="entry name" value="Plexin_repeat"/>
</dbReference>
<keyword evidence="3 8" id="KW-0472">Membrane</keyword>
<evidence type="ECO:0000256" key="2">
    <source>
        <dbReference type="ARBA" id="ARBA00022902"/>
    </source>
</evidence>
<organism evidence="10 11">
    <name type="scientific">Daphnia magna</name>
    <dbReference type="NCBI Taxonomy" id="35525"/>
    <lineage>
        <taxon>Eukaryota</taxon>
        <taxon>Metazoa</taxon>
        <taxon>Ecdysozoa</taxon>
        <taxon>Arthropoda</taxon>
        <taxon>Crustacea</taxon>
        <taxon>Branchiopoda</taxon>
        <taxon>Diplostraca</taxon>
        <taxon>Cladocera</taxon>
        <taxon>Anomopoda</taxon>
        <taxon>Daphniidae</taxon>
        <taxon>Daphnia</taxon>
    </lineage>
</organism>
<feature type="compositionally biased region" description="Low complexity" evidence="7">
    <location>
        <begin position="585"/>
        <end position="601"/>
    </location>
</feature>
<keyword evidence="8" id="KW-0812">Transmembrane</keyword>
<dbReference type="SMART" id="SM00630">
    <property type="entry name" value="Sema"/>
    <property type="match status" value="1"/>
</dbReference>